<evidence type="ECO:0000256" key="1">
    <source>
        <dbReference type="SAM" id="Phobius"/>
    </source>
</evidence>
<evidence type="ECO:0000313" key="2">
    <source>
        <dbReference type="EMBL" id="CAH0373323.1"/>
    </source>
</evidence>
<evidence type="ECO:0000313" key="3">
    <source>
        <dbReference type="Proteomes" id="UP000789595"/>
    </source>
</evidence>
<sequence>MVRQAPRGLEPRRPVRTVVDAAGTRRRVCPQTGQKLPTEDEIQHTVWVLRMGPPSWDNPGAPGTAGGPPLVVSTNDMRRFVARRASGSWPSNTPVRCLPRDSPVEGIYRHHVQSNPQAAWNGYDEFVVTREMTVLGGSVLVGLAIWAYVGLPWQVMDAPLKAVAFFVWFNMCPWRLVQDIRNRVYAGDGSRVLGAPINC</sequence>
<organism evidence="2 3">
    <name type="scientific">Pelagomonas calceolata</name>
    <dbReference type="NCBI Taxonomy" id="35677"/>
    <lineage>
        <taxon>Eukaryota</taxon>
        <taxon>Sar</taxon>
        <taxon>Stramenopiles</taxon>
        <taxon>Ochrophyta</taxon>
        <taxon>Pelagophyceae</taxon>
        <taxon>Pelagomonadales</taxon>
        <taxon>Pelagomonadaceae</taxon>
        <taxon>Pelagomonas</taxon>
    </lineage>
</organism>
<keyword evidence="1" id="KW-1133">Transmembrane helix</keyword>
<dbReference type="Proteomes" id="UP000789595">
    <property type="component" value="Unassembled WGS sequence"/>
</dbReference>
<dbReference type="EMBL" id="CAKKNE010000004">
    <property type="protein sequence ID" value="CAH0373323.1"/>
    <property type="molecule type" value="Genomic_DNA"/>
</dbReference>
<keyword evidence="1" id="KW-0472">Membrane</keyword>
<keyword evidence="1" id="KW-0812">Transmembrane</keyword>
<gene>
    <name evidence="2" type="ORF">PECAL_4P05100</name>
</gene>
<protein>
    <submittedName>
        <fullName evidence="2">Uncharacterized protein</fullName>
    </submittedName>
</protein>
<name>A0A8J2SMS5_9STRA</name>
<comment type="caution">
    <text evidence="2">The sequence shown here is derived from an EMBL/GenBank/DDBJ whole genome shotgun (WGS) entry which is preliminary data.</text>
</comment>
<accession>A0A8J2SMS5</accession>
<reference evidence="2" key="1">
    <citation type="submission" date="2021-11" db="EMBL/GenBank/DDBJ databases">
        <authorList>
            <consortium name="Genoscope - CEA"/>
            <person name="William W."/>
        </authorList>
    </citation>
    <scope>NUCLEOTIDE SEQUENCE</scope>
</reference>
<feature type="transmembrane region" description="Helical" evidence="1">
    <location>
        <begin position="134"/>
        <end position="153"/>
    </location>
</feature>
<keyword evidence="3" id="KW-1185">Reference proteome</keyword>
<dbReference type="AlphaFoldDB" id="A0A8J2SMS5"/>
<proteinExistence type="predicted"/>